<name>A0A8E2JZ72_9PEZI</name>
<dbReference type="SUPFAM" id="SSF48452">
    <property type="entry name" value="TPR-like"/>
    <property type="match status" value="1"/>
</dbReference>
<evidence type="ECO:0000313" key="4">
    <source>
        <dbReference type="Proteomes" id="UP000250140"/>
    </source>
</evidence>
<dbReference type="Pfam" id="PF14737">
    <property type="entry name" value="DUF4470"/>
    <property type="match status" value="1"/>
</dbReference>
<dbReference type="EMBL" id="KV748562">
    <property type="protein sequence ID" value="OCL14552.1"/>
    <property type="molecule type" value="Genomic_DNA"/>
</dbReference>
<dbReference type="InterPro" id="IPR027974">
    <property type="entry name" value="DUF4470"/>
</dbReference>
<proteinExistence type="predicted"/>
<dbReference type="AlphaFoldDB" id="A0A8E2JZ72"/>
<keyword evidence="4" id="KW-1185">Reference proteome</keyword>
<reference evidence="3 4" key="1">
    <citation type="journal article" date="2016" name="Nat. Commun.">
        <title>Ectomycorrhizal ecology is imprinted in the genome of the dominant symbiotic fungus Cenococcum geophilum.</title>
        <authorList>
            <consortium name="DOE Joint Genome Institute"/>
            <person name="Peter M."/>
            <person name="Kohler A."/>
            <person name="Ohm R.A."/>
            <person name="Kuo A."/>
            <person name="Krutzmann J."/>
            <person name="Morin E."/>
            <person name="Arend M."/>
            <person name="Barry K.W."/>
            <person name="Binder M."/>
            <person name="Choi C."/>
            <person name="Clum A."/>
            <person name="Copeland A."/>
            <person name="Grisel N."/>
            <person name="Haridas S."/>
            <person name="Kipfer T."/>
            <person name="LaButti K."/>
            <person name="Lindquist E."/>
            <person name="Lipzen A."/>
            <person name="Maire R."/>
            <person name="Meier B."/>
            <person name="Mihaltcheva S."/>
            <person name="Molinier V."/>
            <person name="Murat C."/>
            <person name="Poggeler S."/>
            <person name="Quandt C.A."/>
            <person name="Sperisen C."/>
            <person name="Tritt A."/>
            <person name="Tisserant E."/>
            <person name="Crous P.W."/>
            <person name="Henrissat B."/>
            <person name="Nehls U."/>
            <person name="Egli S."/>
            <person name="Spatafora J.W."/>
            <person name="Grigoriev I.V."/>
            <person name="Martin F.M."/>
        </authorList>
    </citation>
    <scope>NUCLEOTIDE SEQUENCE [LARGE SCALE GENOMIC DNA]</scope>
    <source>
        <strain evidence="3 4">CBS 207.34</strain>
    </source>
</reference>
<dbReference type="Proteomes" id="UP000250140">
    <property type="component" value="Unassembled WGS sequence"/>
</dbReference>
<dbReference type="Gene3D" id="1.25.40.10">
    <property type="entry name" value="Tetratricopeptide repeat domain"/>
    <property type="match status" value="1"/>
</dbReference>
<evidence type="ECO:0000313" key="3">
    <source>
        <dbReference type="EMBL" id="OCL14552.1"/>
    </source>
</evidence>
<dbReference type="InterPro" id="IPR011990">
    <property type="entry name" value="TPR-like_helical_dom_sf"/>
</dbReference>
<gene>
    <name evidence="3" type="ORF">AOQ84DRAFT_308742</name>
</gene>
<organism evidence="3 4">
    <name type="scientific">Glonium stellatum</name>
    <dbReference type="NCBI Taxonomy" id="574774"/>
    <lineage>
        <taxon>Eukaryota</taxon>
        <taxon>Fungi</taxon>
        <taxon>Dikarya</taxon>
        <taxon>Ascomycota</taxon>
        <taxon>Pezizomycotina</taxon>
        <taxon>Dothideomycetes</taxon>
        <taxon>Pleosporomycetidae</taxon>
        <taxon>Gloniales</taxon>
        <taxon>Gloniaceae</taxon>
        <taxon>Glonium</taxon>
    </lineage>
</organism>
<protein>
    <recommendedName>
        <fullName evidence="2">DUF4470 domain-containing protein</fullName>
    </recommendedName>
</protein>
<evidence type="ECO:0000259" key="2">
    <source>
        <dbReference type="Pfam" id="PF14737"/>
    </source>
</evidence>
<feature type="region of interest" description="Disordered" evidence="1">
    <location>
        <begin position="1"/>
        <end position="24"/>
    </location>
</feature>
<feature type="domain" description="DUF4470" evidence="2">
    <location>
        <begin position="188"/>
        <end position="258"/>
    </location>
</feature>
<evidence type="ECO:0000256" key="1">
    <source>
        <dbReference type="SAM" id="MobiDB-lite"/>
    </source>
</evidence>
<dbReference type="SMART" id="SM00028">
    <property type="entry name" value="TPR"/>
    <property type="match status" value="3"/>
</dbReference>
<accession>A0A8E2JZ72</accession>
<dbReference type="InterPro" id="IPR019734">
    <property type="entry name" value="TPR_rpt"/>
</dbReference>
<dbReference type="OrthoDB" id="3877271at2759"/>
<sequence>MPEATVESRPAGAQNGQFTSCHRERGNGLYKSGKLLEAIDAYRDACAAAPEDPRPLSNLSATHFEVGDYRESIKTAQHALTLLHSRSDPLASRLQTRLAKAYILRRRYKEALEALDSSEPQDRAMTDAIERTNITLQEVGDVSNYRMKIINTLPRYLPMMQDFPEYYNVGHDNAIPQVDVPLIYMSGPKETLSFLFGGIGDARHLYATLTSIAEAEYSLSIDELPRRRWHFTCVELKARSLARLLIVLLLLHRLSLTNKYSSGKAQRIIATAFYTFVAPVMPPYAYEQLQETISYALRMLEGCEEIPEWICIYEQDRQALITALESWQNDTADAWPPSKMRALAMEEFNSIQGRHPTPDGCQVEKRCYLNTGLLYPPLQFLDQDEPHLKALIATYRQSDGSKKVASAICKYIDVKWRPNVTLADVEYQLPDLYFENKPCITHDPFQVMARQLQSPNTTCPKQLYDYAFCFFTNLTKAISHLKGRFVIEFMNSEITKTMEQLRYSNTDHRGSGSLNALNLEKFPRRFDRIHLSNIPDYIGGPLTTFIYALPITKQMHGTSWVTTNVLRNNSAFKDQTDPKPLLNEYLCESDYQVLSKIMNVEPATHGLRPDAMEDYTLDEYLYWVRRDSKRLSFPDLLHRSTLEKWLYTMFLKITIPYPRKFVGSAWDGSIYSPLNITTIFRVIIHLHELGYPAHWLGGFLSSILSGKIATNARPPRSCPLTIPELKQQRSVRNMNVSPFVAEMQAQAIIWMPLLPFGFVSPDLPDLQDIHQYTLYLKDAQYFYNNVPHFVLVFLNSDLFKGDAKTFREALLDDETGNFSANDRRLREEGIIVISVFEWTNTAKDIAQGARFWLSKSVVDRMLKGGNWVSVLYRNDSWMPHSDSCPVKNGPEGIQRGERWMDMRNMAE</sequence>